<gene>
    <name evidence="9" type="ORF">HOLleu_00500</name>
</gene>
<dbReference type="InterPro" id="IPR013162">
    <property type="entry name" value="CD80_C2-set"/>
</dbReference>
<feature type="transmembrane region" description="Helical" evidence="6">
    <location>
        <begin position="668"/>
        <end position="691"/>
    </location>
</feature>
<comment type="subcellular location">
    <subcellularLocation>
        <location evidence="1">Membrane</location>
        <topology evidence="1">Single-pass membrane protein</topology>
    </subcellularLocation>
</comment>
<evidence type="ECO:0000313" key="9">
    <source>
        <dbReference type="EMBL" id="KAJ8048256.1"/>
    </source>
</evidence>
<organism evidence="9 10">
    <name type="scientific">Holothuria leucospilota</name>
    <name type="common">Black long sea cucumber</name>
    <name type="synonym">Mertensiothuria leucospilota</name>
    <dbReference type="NCBI Taxonomy" id="206669"/>
    <lineage>
        <taxon>Eukaryota</taxon>
        <taxon>Metazoa</taxon>
        <taxon>Echinodermata</taxon>
        <taxon>Eleutherozoa</taxon>
        <taxon>Echinozoa</taxon>
        <taxon>Holothuroidea</taxon>
        <taxon>Aspidochirotacea</taxon>
        <taxon>Aspidochirotida</taxon>
        <taxon>Holothuriidae</taxon>
        <taxon>Holothuria</taxon>
    </lineage>
</organism>
<dbReference type="InterPro" id="IPR036179">
    <property type="entry name" value="Ig-like_dom_sf"/>
</dbReference>
<evidence type="ECO:0000259" key="8">
    <source>
        <dbReference type="PROSITE" id="PS50835"/>
    </source>
</evidence>
<keyword evidence="10" id="KW-1185">Reference proteome</keyword>
<feature type="signal peptide" evidence="7">
    <location>
        <begin position="1"/>
        <end position="19"/>
    </location>
</feature>
<dbReference type="GO" id="GO:0016020">
    <property type="term" value="C:membrane"/>
    <property type="evidence" value="ECO:0007669"/>
    <property type="project" value="UniProtKB-SubCell"/>
</dbReference>
<evidence type="ECO:0000256" key="5">
    <source>
        <dbReference type="ARBA" id="ARBA00023157"/>
    </source>
</evidence>
<dbReference type="Gene3D" id="3.40.50.300">
    <property type="entry name" value="P-loop containing nucleotide triphosphate hydrolases"/>
    <property type="match status" value="1"/>
</dbReference>
<dbReference type="OrthoDB" id="427518at2759"/>
<dbReference type="InterPro" id="IPR007111">
    <property type="entry name" value="NACHT_NTPase"/>
</dbReference>
<dbReference type="InterPro" id="IPR013783">
    <property type="entry name" value="Ig-like_fold"/>
</dbReference>
<keyword evidence="7" id="KW-0732">Signal</keyword>
<dbReference type="EMBL" id="JAIZAY010000001">
    <property type="protein sequence ID" value="KAJ8048256.1"/>
    <property type="molecule type" value="Genomic_DNA"/>
</dbReference>
<evidence type="ECO:0000256" key="3">
    <source>
        <dbReference type="ARBA" id="ARBA00022989"/>
    </source>
</evidence>
<dbReference type="SUPFAM" id="SSF48726">
    <property type="entry name" value="Immunoglobulin"/>
    <property type="match status" value="2"/>
</dbReference>
<dbReference type="PANTHER" id="PTHR46312:SF2">
    <property type="entry name" value="NUCLEOTIDE-BINDING OLIGOMERIZATION DOMAIN-CONTAINING PROTEIN 2-LIKE"/>
    <property type="match status" value="1"/>
</dbReference>
<keyword evidence="2 6" id="KW-0812">Transmembrane</keyword>
<dbReference type="InterPro" id="IPR007110">
    <property type="entry name" value="Ig-like_dom"/>
</dbReference>
<reference evidence="9" key="1">
    <citation type="submission" date="2021-10" db="EMBL/GenBank/DDBJ databases">
        <title>Tropical sea cucumber genome reveals ecological adaptation and Cuvierian tubules defense mechanism.</title>
        <authorList>
            <person name="Chen T."/>
        </authorList>
    </citation>
    <scope>NUCLEOTIDE SEQUENCE</scope>
    <source>
        <strain evidence="9">Nanhai2018</strain>
        <tissue evidence="9">Muscle</tissue>
    </source>
</reference>
<evidence type="ECO:0000256" key="6">
    <source>
        <dbReference type="SAM" id="Phobius"/>
    </source>
</evidence>
<name>A0A9Q1HKA2_HOLLE</name>
<dbReference type="Pfam" id="PF07686">
    <property type="entry name" value="V-set"/>
    <property type="match status" value="1"/>
</dbReference>
<feature type="chain" id="PRO_5040487461" evidence="7">
    <location>
        <begin position="20"/>
        <end position="1381"/>
    </location>
</feature>
<dbReference type="Pfam" id="PF08205">
    <property type="entry name" value="C2-set_2"/>
    <property type="match status" value="1"/>
</dbReference>
<keyword evidence="4 6" id="KW-0472">Membrane</keyword>
<dbReference type="SMART" id="SM00409">
    <property type="entry name" value="IG"/>
    <property type="match status" value="3"/>
</dbReference>
<dbReference type="PANTHER" id="PTHR46312">
    <property type="entry name" value="NACHT DOMAIN-CONTAINING PROTEIN"/>
    <property type="match status" value="1"/>
</dbReference>
<proteinExistence type="predicted"/>
<evidence type="ECO:0000256" key="2">
    <source>
        <dbReference type="ARBA" id="ARBA00022692"/>
    </source>
</evidence>
<sequence>MHSCWRMYLAFMGLSTTRACESPQYVEVGTTGTVRCDFHQIYAAYWYETTESDRNPPVINYVELKKSGSGFQNGEYDVHPDGSLIIKNATFQHEATFRVIFLPQRDGIPSREDIRVVVTVRPAQTFPVITDCEGKRTCFKQLPSNTPVSCAVKNTKPAVNLSWVERTRTGDIPISSSRDESNANNLFTIVRTIDESNFNGHSLLLLICKSGGTPSLLLNNESAILLQNLTHATSHEEIVVKNAASGSSLLLPCNDTESLVIAWNRGDDDERVTVIAKASHDKFPIVNEYDTTSDGALVIQKIRLDHEGMYQCTYSDGNVEGVIAYQVIVHVLPIQSYPIIEECGQERFCNRQLKSNYVLRCIVRDARPPANLGWYRRTTNALEKIPSSSHTSQNDELYTSYEDTIVTFDTTYISVLVCQSLDEPPLLSIKDSLILIEDVNKNISFTNPVTKYVQQHSNLELECGSTQRVYTIWKKKSSDGTSQTILFVSLEDTETINDAYYIKGDHDLAVDDVPVQHGGTYICIYGDGRKEYEKSYNAIVYINPEPNYLEVIGCGSQQYCVLKTQRKDNITCSVRGVRPAVDLEWTTVEQKQRDVIQFTNQKILKSSNGETFDIQLTSSFAVDDLYSGRMTVACRTGGPNGKLFDLQTTLDLMFTQGNDEQKFSGSPFPWIILALLLVGTVIALVILIIYFRRHRKEKEYQQSVPKPEEVKMISPPDFPDGGMEEIHEDDKRNFRKSKKEQFIEELKDKYKIWASSIRPLPSYGTKLQFEVNDIFVNGGIKILAPRRKGMLQDEWNPVKSYHDIFKMNSTRIIVEGDPGFGKSTMMLKAAYDWSTKCDQSPLKDTDIFIFLQLSKLGGIQSLYSAIRKTLLPKESQLNKRDIEKIVLGTENVVLAFDDFDEYPDRESKAVSDFMSIIAGDMLNKITVILLTRTTYLPSNFRPDTQFVRLTGFNRTVQDLYITKAFGSTEMLSADTMKPNPDINTIMNDIARVPMFFTMFAHVKNLSGERSNLASATQFFQYVIDEIESRLNEKFGNNDPKYSRFTNDDYMRIGDVALQAFSNKKPLIWTRQILMNRIGEDTCIKFLAVGILVQEDNGILVSKTSNKISRKEIKFYHTLFCEWYAAKVLVKRLEKRDYEKILNKLNPFDLQYLYRFTCGLNISAGNKIISYLQSGENGDKFAIICELEKTGKVEDIRESVTKMCSSIVSIFGGGSRLLRKSIALLLEIASKIEIPIESVLLDRCVRADEEYPEHLAVGPDSFIPPLTTLTELRIYNVGQHLSQSLNDHILTYCFQCGNVRNLQFLKTFQPKVVLSDEPDILLSLQSMQITVTWTPLKEGPRFLLDLQSGTWKDQENGQELTEDDHSALLEEFNQLWNPEKTS</sequence>
<comment type="caution">
    <text evidence="9">The sequence shown here is derived from an EMBL/GenBank/DDBJ whole genome shotgun (WGS) entry which is preliminary data.</text>
</comment>
<protein>
    <submittedName>
        <fullName evidence="9">NLR family CARD domain-containing protein 4</fullName>
    </submittedName>
</protein>
<accession>A0A9Q1HKA2</accession>
<feature type="domain" description="Ig-like" evidence="8">
    <location>
        <begin position="214"/>
        <end position="329"/>
    </location>
</feature>
<evidence type="ECO:0000256" key="4">
    <source>
        <dbReference type="ARBA" id="ARBA00023136"/>
    </source>
</evidence>
<dbReference type="Gene3D" id="2.60.40.10">
    <property type="entry name" value="Immunoglobulins"/>
    <property type="match status" value="2"/>
</dbReference>
<dbReference type="InterPro" id="IPR027417">
    <property type="entry name" value="P-loop_NTPase"/>
</dbReference>
<dbReference type="Pfam" id="PF05729">
    <property type="entry name" value="NACHT"/>
    <property type="match status" value="1"/>
</dbReference>
<keyword evidence="3 6" id="KW-1133">Transmembrane helix</keyword>
<dbReference type="Proteomes" id="UP001152320">
    <property type="component" value="Chromosome 1"/>
</dbReference>
<dbReference type="SUPFAM" id="SSF52540">
    <property type="entry name" value="P-loop containing nucleoside triphosphate hydrolases"/>
    <property type="match status" value="1"/>
</dbReference>
<dbReference type="InterPro" id="IPR003599">
    <property type="entry name" value="Ig_sub"/>
</dbReference>
<evidence type="ECO:0000313" key="10">
    <source>
        <dbReference type="Proteomes" id="UP001152320"/>
    </source>
</evidence>
<keyword evidence="5" id="KW-1015">Disulfide bond</keyword>
<dbReference type="InterPro" id="IPR013106">
    <property type="entry name" value="Ig_V-set"/>
</dbReference>
<evidence type="ECO:0000256" key="1">
    <source>
        <dbReference type="ARBA" id="ARBA00004167"/>
    </source>
</evidence>
<dbReference type="PROSITE" id="PS50835">
    <property type="entry name" value="IG_LIKE"/>
    <property type="match status" value="1"/>
</dbReference>
<evidence type="ECO:0000256" key="7">
    <source>
        <dbReference type="SAM" id="SignalP"/>
    </source>
</evidence>